<feature type="coiled-coil region" evidence="3">
    <location>
        <begin position="149"/>
        <end position="176"/>
    </location>
</feature>
<evidence type="ECO:0000256" key="1">
    <source>
        <dbReference type="ARBA" id="ARBA00023125"/>
    </source>
</evidence>
<feature type="DNA-binding region" description="HMG box" evidence="2">
    <location>
        <begin position="209"/>
        <end position="280"/>
    </location>
</feature>
<dbReference type="SMART" id="SM00398">
    <property type="entry name" value="HMG"/>
    <property type="match status" value="2"/>
</dbReference>
<dbReference type="InterPro" id="IPR036910">
    <property type="entry name" value="HMG_box_dom_sf"/>
</dbReference>
<feature type="region of interest" description="Disordered" evidence="4">
    <location>
        <begin position="42"/>
        <end position="101"/>
    </location>
</feature>
<accession>A0A5C2RZT6</accession>
<dbReference type="PROSITE" id="PS50118">
    <property type="entry name" value="HMG_BOX_2"/>
    <property type="match status" value="2"/>
</dbReference>
<organism evidence="6 7">
    <name type="scientific">Lentinus tigrinus ALCF2SS1-6</name>
    <dbReference type="NCBI Taxonomy" id="1328759"/>
    <lineage>
        <taxon>Eukaryota</taxon>
        <taxon>Fungi</taxon>
        <taxon>Dikarya</taxon>
        <taxon>Basidiomycota</taxon>
        <taxon>Agaricomycotina</taxon>
        <taxon>Agaricomycetes</taxon>
        <taxon>Polyporales</taxon>
        <taxon>Polyporaceae</taxon>
        <taxon>Lentinus</taxon>
    </lineage>
</organism>
<keyword evidence="1 2" id="KW-0238">DNA-binding</keyword>
<keyword evidence="3" id="KW-0175">Coiled coil</keyword>
<dbReference type="Proteomes" id="UP000313359">
    <property type="component" value="Unassembled WGS sequence"/>
</dbReference>
<evidence type="ECO:0000256" key="3">
    <source>
        <dbReference type="SAM" id="Coils"/>
    </source>
</evidence>
<sequence>MFPRLVTRVVPRFFGPNVSGLRVALSARQLLVARTFLTTAQVSEPAAKRGSTKSKSAKSKTTPKKKAAAKKSTATKKKPAKAGRPKKDDSNDPEARFKNGLKAVKVKKSELPPVKPTTAYSLFLREQYKEIGQTGTFGEKSTEIAARWKQLSEAEKQRYFEQAESLKEAFAKTQEEWYKNTDPRILRAINVKRRAENKPLIHMPTHLRNKRPLSSYMRYMLEVRDSVELDPSLSTKEALNKRAAQIGKMWHELPAQEKQRYTDQYHKELEEYKAAKSEQA</sequence>
<reference evidence="6" key="1">
    <citation type="journal article" date="2018" name="Genome Biol. Evol.">
        <title>Genomics and development of Lentinus tigrinus, a white-rot wood-decaying mushroom with dimorphic fruiting bodies.</title>
        <authorList>
            <person name="Wu B."/>
            <person name="Xu Z."/>
            <person name="Knudson A."/>
            <person name="Carlson A."/>
            <person name="Chen N."/>
            <person name="Kovaka S."/>
            <person name="LaButti K."/>
            <person name="Lipzen A."/>
            <person name="Pennachio C."/>
            <person name="Riley R."/>
            <person name="Schakwitz W."/>
            <person name="Umezawa K."/>
            <person name="Ohm R.A."/>
            <person name="Grigoriev I.V."/>
            <person name="Nagy L.G."/>
            <person name="Gibbons J."/>
            <person name="Hibbett D."/>
        </authorList>
    </citation>
    <scope>NUCLEOTIDE SEQUENCE [LARGE SCALE GENOMIC DNA]</scope>
    <source>
        <strain evidence="6">ALCF2SS1-6</strain>
    </source>
</reference>
<dbReference type="AlphaFoldDB" id="A0A5C2RZT6"/>
<dbReference type="EMBL" id="ML122287">
    <property type="protein sequence ID" value="RPD56521.1"/>
    <property type="molecule type" value="Genomic_DNA"/>
</dbReference>
<dbReference type="PANTHER" id="PTHR48112:SF22">
    <property type="entry name" value="MITOCHONDRIAL TRANSCRIPTION FACTOR A, ISOFORM B"/>
    <property type="match status" value="1"/>
</dbReference>
<dbReference type="InterPro" id="IPR050342">
    <property type="entry name" value="HMGB"/>
</dbReference>
<evidence type="ECO:0000313" key="6">
    <source>
        <dbReference type="EMBL" id="RPD56521.1"/>
    </source>
</evidence>
<evidence type="ECO:0000256" key="4">
    <source>
        <dbReference type="SAM" id="MobiDB-lite"/>
    </source>
</evidence>
<dbReference type="OrthoDB" id="1919336at2759"/>
<keyword evidence="2" id="KW-0539">Nucleus</keyword>
<proteinExistence type="predicted"/>
<dbReference type="GO" id="GO:0003677">
    <property type="term" value="F:DNA binding"/>
    <property type="evidence" value="ECO:0007669"/>
    <property type="project" value="UniProtKB-UniRule"/>
</dbReference>
<dbReference type="CDD" id="cd00084">
    <property type="entry name" value="HMG-box_SF"/>
    <property type="match status" value="1"/>
</dbReference>
<dbReference type="GO" id="GO:0005634">
    <property type="term" value="C:nucleus"/>
    <property type="evidence" value="ECO:0007669"/>
    <property type="project" value="UniProtKB-UniRule"/>
</dbReference>
<name>A0A5C2RZT6_9APHY</name>
<dbReference type="PANTHER" id="PTHR48112">
    <property type="entry name" value="HIGH MOBILITY GROUP PROTEIN DSP1"/>
    <property type="match status" value="1"/>
</dbReference>
<gene>
    <name evidence="6" type="ORF">L227DRAFT_656118</name>
</gene>
<feature type="DNA-binding region" description="HMG box" evidence="2">
    <location>
        <begin position="113"/>
        <end position="178"/>
    </location>
</feature>
<dbReference type="SUPFAM" id="SSF47095">
    <property type="entry name" value="HMG-box"/>
    <property type="match status" value="2"/>
</dbReference>
<evidence type="ECO:0000313" key="7">
    <source>
        <dbReference type="Proteomes" id="UP000313359"/>
    </source>
</evidence>
<keyword evidence="7" id="KW-1185">Reference proteome</keyword>
<evidence type="ECO:0000259" key="5">
    <source>
        <dbReference type="PROSITE" id="PS50118"/>
    </source>
</evidence>
<dbReference type="InterPro" id="IPR009071">
    <property type="entry name" value="HMG_box_dom"/>
</dbReference>
<feature type="compositionally biased region" description="Basic residues" evidence="4">
    <location>
        <begin position="50"/>
        <end position="84"/>
    </location>
</feature>
<feature type="domain" description="HMG box" evidence="5">
    <location>
        <begin position="209"/>
        <end position="280"/>
    </location>
</feature>
<feature type="compositionally biased region" description="Basic and acidic residues" evidence="4">
    <location>
        <begin position="85"/>
        <end position="97"/>
    </location>
</feature>
<dbReference type="STRING" id="1328759.A0A5C2RZT6"/>
<dbReference type="Gene3D" id="1.10.30.10">
    <property type="entry name" value="High mobility group box domain"/>
    <property type="match status" value="2"/>
</dbReference>
<protein>
    <recommendedName>
        <fullName evidence="5">HMG box domain-containing protein</fullName>
    </recommendedName>
</protein>
<dbReference type="Pfam" id="PF00505">
    <property type="entry name" value="HMG_box"/>
    <property type="match status" value="2"/>
</dbReference>
<feature type="domain" description="HMG box" evidence="5">
    <location>
        <begin position="113"/>
        <end position="178"/>
    </location>
</feature>
<evidence type="ECO:0000256" key="2">
    <source>
        <dbReference type="PROSITE-ProRule" id="PRU00267"/>
    </source>
</evidence>